<dbReference type="Proteomes" id="UP000008370">
    <property type="component" value="Unassembled WGS sequence"/>
</dbReference>
<evidence type="ECO:0000313" key="6">
    <source>
        <dbReference type="Proteomes" id="UP000008370"/>
    </source>
</evidence>
<evidence type="ECO:0000256" key="1">
    <source>
        <dbReference type="ARBA" id="ARBA00022574"/>
    </source>
</evidence>
<name>K5X2I4_PHACS</name>
<dbReference type="InterPro" id="IPR015943">
    <property type="entry name" value="WD40/YVTN_repeat-like_dom_sf"/>
</dbReference>
<accession>K5X2I4</accession>
<feature type="domain" description="Anaphase-promoting complex subunit 4-like WD40" evidence="4">
    <location>
        <begin position="2"/>
        <end position="50"/>
    </location>
</feature>
<dbReference type="RefSeq" id="XP_007394086.1">
    <property type="nucleotide sequence ID" value="XM_007394024.1"/>
</dbReference>
<dbReference type="InterPro" id="IPR024977">
    <property type="entry name" value="Apc4-like_WD40_dom"/>
</dbReference>
<sequence>GSSITSVSWAPRSELLTMGSDNSTVQMWNIKTGQLIQKWQTYNNNVWSVAFLPSGTQIASASGNRLI</sequence>
<dbReference type="AlphaFoldDB" id="K5X2I4"/>
<dbReference type="PROSITE" id="PS50082">
    <property type="entry name" value="WD_REPEATS_2"/>
    <property type="match status" value="1"/>
</dbReference>
<feature type="non-terminal residue" evidence="5">
    <location>
        <position position="1"/>
    </location>
</feature>
<dbReference type="PANTHER" id="PTHR19879">
    <property type="entry name" value="TRANSCRIPTION INITIATION FACTOR TFIID"/>
    <property type="match status" value="1"/>
</dbReference>
<dbReference type="InterPro" id="IPR036322">
    <property type="entry name" value="WD40_repeat_dom_sf"/>
</dbReference>
<dbReference type="Gene3D" id="2.130.10.10">
    <property type="entry name" value="YVTN repeat-like/Quinoprotein amine dehydrogenase"/>
    <property type="match status" value="1"/>
</dbReference>
<feature type="non-terminal residue" evidence="5">
    <location>
        <position position="67"/>
    </location>
</feature>
<keyword evidence="1 3" id="KW-0853">WD repeat</keyword>
<dbReference type="InParanoid" id="K5X2I4"/>
<gene>
    <name evidence="5" type="ORF">PHACADRAFT_55700</name>
</gene>
<keyword evidence="6" id="KW-1185">Reference proteome</keyword>
<dbReference type="Pfam" id="PF12894">
    <property type="entry name" value="ANAPC4_WD40"/>
    <property type="match status" value="1"/>
</dbReference>
<organism evidence="5 6">
    <name type="scientific">Phanerochaete carnosa (strain HHB-10118-sp)</name>
    <name type="common">White-rot fungus</name>
    <name type="synonym">Peniophora carnosa</name>
    <dbReference type="NCBI Taxonomy" id="650164"/>
    <lineage>
        <taxon>Eukaryota</taxon>
        <taxon>Fungi</taxon>
        <taxon>Dikarya</taxon>
        <taxon>Basidiomycota</taxon>
        <taxon>Agaricomycotina</taxon>
        <taxon>Agaricomycetes</taxon>
        <taxon>Polyporales</taxon>
        <taxon>Phanerochaetaceae</taxon>
        <taxon>Phanerochaete</taxon>
    </lineage>
</organism>
<dbReference type="KEGG" id="pco:PHACADRAFT_55700"/>
<reference evidence="5 6" key="1">
    <citation type="journal article" date="2012" name="BMC Genomics">
        <title>Comparative genomics of the white-rot fungi, Phanerochaete carnosa and P. chrysosporium, to elucidate the genetic basis of the distinct wood types they colonize.</title>
        <authorList>
            <person name="Suzuki H."/>
            <person name="MacDonald J."/>
            <person name="Syed K."/>
            <person name="Salamov A."/>
            <person name="Hori C."/>
            <person name="Aerts A."/>
            <person name="Henrissat B."/>
            <person name="Wiebenga A."/>
            <person name="vanKuyk P.A."/>
            <person name="Barry K."/>
            <person name="Lindquist E."/>
            <person name="LaButti K."/>
            <person name="Lapidus A."/>
            <person name="Lucas S."/>
            <person name="Coutinho P."/>
            <person name="Gong Y."/>
            <person name="Samejima M."/>
            <person name="Mahadevan R."/>
            <person name="Abou-Zaid M."/>
            <person name="de Vries R.P."/>
            <person name="Igarashi K."/>
            <person name="Yadav J.S."/>
            <person name="Grigoriev I.V."/>
            <person name="Master E.R."/>
        </authorList>
    </citation>
    <scope>NUCLEOTIDE SEQUENCE [LARGE SCALE GENOMIC DNA]</scope>
    <source>
        <strain evidence="5 6">HHB-10118-sp</strain>
    </source>
</reference>
<dbReference type="SUPFAM" id="SSF50978">
    <property type="entry name" value="WD40 repeat-like"/>
    <property type="match status" value="1"/>
</dbReference>
<dbReference type="PROSITE" id="PS50294">
    <property type="entry name" value="WD_REPEATS_REGION"/>
    <property type="match status" value="1"/>
</dbReference>
<dbReference type="InterPro" id="IPR019775">
    <property type="entry name" value="WD40_repeat_CS"/>
</dbReference>
<keyword evidence="2" id="KW-0677">Repeat</keyword>
<dbReference type="EMBL" id="JH930471">
    <property type="protein sequence ID" value="EKM57012.1"/>
    <property type="molecule type" value="Genomic_DNA"/>
</dbReference>
<dbReference type="PROSITE" id="PS00678">
    <property type="entry name" value="WD_REPEATS_1"/>
    <property type="match status" value="1"/>
</dbReference>
<dbReference type="HOGENOM" id="CLU_000288_57_30_1"/>
<feature type="repeat" description="WD" evidence="3">
    <location>
        <begin position="1"/>
        <end position="38"/>
    </location>
</feature>
<evidence type="ECO:0000259" key="4">
    <source>
        <dbReference type="Pfam" id="PF12894"/>
    </source>
</evidence>
<dbReference type="InterPro" id="IPR001680">
    <property type="entry name" value="WD40_rpt"/>
</dbReference>
<protein>
    <recommendedName>
        <fullName evidence="4">Anaphase-promoting complex subunit 4-like WD40 domain-containing protein</fullName>
    </recommendedName>
</protein>
<evidence type="ECO:0000256" key="3">
    <source>
        <dbReference type="PROSITE-ProRule" id="PRU00221"/>
    </source>
</evidence>
<dbReference type="GeneID" id="18920045"/>
<dbReference type="PANTHER" id="PTHR19879:SF9">
    <property type="entry name" value="TRANSCRIPTION INITIATION FACTOR TFIID SUBUNIT 5"/>
    <property type="match status" value="1"/>
</dbReference>
<proteinExistence type="predicted"/>
<evidence type="ECO:0000313" key="5">
    <source>
        <dbReference type="EMBL" id="EKM57012.1"/>
    </source>
</evidence>
<dbReference type="OrthoDB" id="2615105at2759"/>
<evidence type="ECO:0000256" key="2">
    <source>
        <dbReference type="ARBA" id="ARBA00022737"/>
    </source>
</evidence>